<dbReference type="SUPFAM" id="SSF53686">
    <property type="entry name" value="Tryptophan synthase beta subunit-like PLP-dependent enzymes"/>
    <property type="match status" value="1"/>
</dbReference>
<keyword evidence="6" id="KW-0460">Magnesium</keyword>
<comment type="caution">
    <text evidence="10">The sequence shown here is derived from an EMBL/GenBank/DDBJ whole genome shotgun (WGS) entry which is preliminary data.</text>
</comment>
<keyword evidence="8" id="KW-0456">Lyase</keyword>
<dbReference type="GO" id="GO:0000287">
    <property type="term" value="F:magnesium ion binding"/>
    <property type="evidence" value="ECO:0007669"/>
    <property type="project" value="TreeGrafter"/>
</dbReference>
<dbReference type="Pfam" id="PF00291">
    <property type="entry name" value="PALP"/>
    <property type="match status" value="1"/>
</dbReference>
<reference evidence="10 11" key="1">
    <citation type="journal article" date="2013" name="Genome Announc.">
        <title>Draft Genome Sequence of an Alphaproteobacterium, Caenispirillum salinarum AK4(T), Isolated from a Solar Saltern.</title>
        <authorList>
            <person name="Khatri I."/>
            <person name="Singh A."/>
            <person name="Korpole S."/>
            <person name="Pinnaka A.K."/>
            <person name="Subramanian S."/>
        </authorList>
    </citation>
    <scope>NUCLEOTIDE SEQUENCE [LARGE SCALE GENOMIC DNA]</scope>
    <source>
        <strain evidence="10 11">AK4</strain>
    </source>
</reference>
<dbReference type="Gene3D" id="3.40.50.1100">
    <property type="match status" value="2"/>
</dbReference>
<dbReference type="GO" id="GO:0005524">
    <property type="term" value="F:ATP binding"/>
    <property type="evidence" value="ECO:0007669"/>
    <property type="project" value="TreeGrafter"/>
</dbReference>
<name>K9HM24_9PROT</name>
<dbReference type="GO" id="GO:0030378">
    <property type="term" value="F:serine racemase activity"/>
    <property type="evidence" value="ECO:0007669"/>
    <property type="project" value="TreeGrafter"/>
</dbReference>
<sequence>MTDALPLPTFTDVEAAAARLAGVAVRTPLLESPLLNERLDGRVLIKAEPLQRTGSFKFRGAYNALASVPEHQRRRGVVAFSSGNHGQGVAAAARLFDVPAVIVMPSDAPAIKIAATRAQKAEVVTYDRWTESREDIGARLCEDMGATLVKPFDEPAVIAGQGTMGLEIAVQAAEAGAHRIDRLIAPFSGGGMLAGLSLALERLSPHTVISSAEPEGFDDMARSLATGERLRNQDPAARSLCDALMAPMPGELTFPIIRPRADRGFAVSDAEAKAAMAFAFHALKLVVEPGGAVALAAVLSGKVDCRGRTTVVVCSGGNVDPAVYAEALAEGPLPF</sequence>
<dbReference type="CDD" id="cd01562">
    <property type="entry name" value="Thr-dehyd"/>
    <property type="match status" value="1"/>
</dbReference>
<dbReference type="InterPro" id="IPR036052">
    <property type="entry name" value="TrpB-like_PALP_sf"/>
</dbReference>
<dbReference type="Proteomes" id="UP000009881">
    <property type="component" value="Unassembled WGS sequence"/>
</dbReference>
<comment type="similarity">
    <text evidence="5">Belongs to the serine/threonine dehydratase family.</text>
</comment>
<dbReference type="PANTHER" id="PTHR43050">
    <property type="entry name" value="SERINE / THREONINE RACEMASE FAMILY MEMBER"/>
    <property type="match status" value="1"/>
</dbReference>
<accession>K9HM24</accession>
<evidence type="ECO:0000256" key="8">
    <source>
        <dbReference type="ARBA" id="ARBA00023239"/>
    </source>
</evidence>
<protein>
    <submittedName>
        <fullName evidence="10">Threonine dehydratase, catabolic</fullName>
    </submittedName>
</protein>
<keyword evidence="7" id="KW-0663">Pyridoxal phosphate</keyword>
<dbReference type="GO" id="GO:0003941">
    <property type="term" value="F:L-serine ammonia-lyase activity"/>
    <property type="evidence" value="ECO:0007669"/>
    <property type="project" value="TreeGrafter"/>
</dbReference>
<keyword evidence="11" id="KW-1185">Reference proteome</keyword>
<feature type="domain" description="Tryptophan synthase beta chain-like PALP" evidence="9">
    <location>
        <begin position="26"/>
        <end position="316"/>
    </location>
</feature>
<organism evidence="10 11">
    <name type="scientific">Caenispirillum salinarum AK4</name>
    <dbReference type="NCBI Taxonomy" id="1238182"/>
    <lineage>
        <taxon>Bacteria</taxon>
        <taxon>Pseudomonadati</taxon>
        <taxon>Pseudomonadota</taxon>
        <taxon>Alphaproteobacteria</taxon>
        <taxon>Rhodospirillales</taxon>
        <taxon>Novispirillaceae</taxon>
        <taxon>Caenispirillum</taxon>
    </lineage>
</organism>
<dbReference type="InterPro" id="IPR000634">
    <property type="entry name" value="Ser/Thr_deHydtase_PyrdxlP-BS"/>
</dbReference>
<comment type="cofactor">
    <cofactor evidence="1">
        <name>Ca(2+)</name>
        <dbReference type="ChEBI" id="CHEBI:29108"/>
    </cofactor>
</comment>
<comment type="cofactor">
    <cofactor evidence="3">
        <name>Mn(2+)</name>
        <dbReference type="ChEBI" id="CHEBI:29035"/>
    </cofactor>
</comment>
<evidence type="ECO:0000313" key="11">
    <source>
        <dbReference type="Proteomes" id="UP000009881"/>
    </source>
</evidence>
<evidence type="ECO:0000256" key="7">
    <source>
        <dbReference type="ARBA" id="ARBA00022898"/>
    </source>
</evidence>
<gene>
    <name evidence="10" type="ORF">C882_3776</name>
</gene>
<dbReference type="PATRIC" id="fig|1238182.3.peg.1439"/>
<evidence type="ECO:0000256" key="6">
    <source>
        <dbReference type="ARBA" id="ARBA00022842"/>
    </source>
</evidence>
<dbReference type="STRING" id="1238182.C882_3776"/>
<proteinExistence type="inferred from homology"/>
<dbReference type="FunFam" id="3.40.50.1100:FF:000005">
    <property type="entry name" value="Threonine dehydratase catabolic"/>
    <property type="match status" value="1"/>
</dbReference>
<dbReference type="eggNOG" id="COG1171">
    <property type="taxonomic scope" value="Bacteria"/>
</dbReference>
<dbReference type="GO" id="GO:0030170">
    <property type="term" value="F:pyridoxal phosphate binding"/>
    <property type="evidence" value="ECO:0007669"/>
    <property type="project" value="InterPro"/>
</dbReference>
<evidence type="ECO:0000259" key="9">
    <source>
        <dbReference type="Pfam" id="PF00291"/>
    </source>
</evidence>
<evidence type="ECO:0000256" key="5">
    <source>
        <dbReference type="ARBA" id="ARBA00010869"/>
    </source>
</evidence>
<dbReference type="EMBL" id="ANHY01000006">
    <property type="protein sequence ID" value="EKV31403.1"/>
    <property type="molecule type" value="Genomic_DNA"/>
</dbReference>
<dbReference type="OrthoDB" id="9811476at2"/>
<dbReference type="PANTHER" id="PTHR43050:SF1">
    <property type="entry name" value="SERINE RACEMASE"/>
    <property type="match status" value="1"/>
</dbReference>
<evidence type="ECO:0000256" key="2">
    <source>
        <dbReference type="ARBA" id="ARBA00001933"/>
    </source>
</evidence>
<dbReference type="GO" id="GO:0070179">
    <property type="term" value="P:D-serine biosynthetic process"/>
    <property type="evidence" value="ECO:0007669"/>
    <property type="project" value="TreeGrafter"/>
</dbReference>
<dbReference type="RefSeq" id="WP_009539884.1">
    <property type="nucleotide sequence ID" value="NZ_ANHY01000006.1"/>
</dbReference>
<comment type="cofactor">
    <cofactor evidence="4">
        <name>Mg(2+)</name>
        <dbReference type="ChEBI" id="CHEBI:18420"/>
    </cofactor>
</comment>
<evidence type="ECO:0000313" key="10">
    <source>
        <dbReference type="EMBL" id="EKV31403.1"/>
    </source>
</evidence>
<dbReference type="GO" id="GO:0018114">
    <property type="term" value="F:threonine racemase activity"/>
    <property type="evidence" value="ECO:0007669"/>
    <property type="project" value="TreeGrafter"/>
</dbReference>
<evidence type="ECO:0000256" key="3">
    <source>
        <dbReference type="ARBA" id="ARBA00001936"/>
    </source>
</evidence>
<evidence type="ECO:0000256" key="4">
    <source>
        <dbReference type="ARBA" id="ARBA00001946"/>
    </source>
</evidence>
<dbReference type="AlphaFoldDB" id="K9HM24"/>
<comment type="cofactor">
    <cofactor evidence="2">
        <name>pyridoxal 5'-phosphate</name>
        <dbReference type="ChEBI" id="CHEBI:597326"/>
    </cofactor>
</comment>
<dbReference type="InterPro" id="IPR001926">
    <property type="entry name" value="TrpB-like_PALP"/>
</dbReference>
<dbReference type="PROSITE" id="PS00165">
    <property type="entry name" value="DEHYDRATASE_SER_THR"/>
    <property type="match status" value="1"/>
</dbReference>
<evidence type="ECO:0000256" key="1">
    <source>
        <dbReference type="ARBA" id="ARBA00001913"/>
    </source>
</evidence>